<protein>
    <submittedName>
        <fullName evidence="3">Uncharacterized protein</fullName>
    </submittedName>
</protein>
<reference evidence="3" key="2">
    <citation type="submission" date="2023-03" db="EMBL/GenBank/DDBJ databases">
        <authorList>
            <person name="Inwood S.N."/>
            <person name="Skelly J.G."/>
            <person name="Guhlin J."/>
            <person name="Harrop T.W.R."/>
            <person name="Goldson S.G."/>
            <person name="Dearden P.K."/>
        </authorList>
    </citation>
    <scope>NUCLEOTIDE SEQUENCE</scope>
    <source>
        <strain evidence="3">Irish</strain>
        <tissue evidence="3">Whole body</tissue>
    </source>
</reference>
<dbReference type="Proteomes" id="UP001168990">
    <property type="component" value="Unassembled WGS sequence"/>
</dbReference>
<dbReference type="AlphaFoldDB" id="A0AA39C4V7"/>
<keyword evidence="4" id="KW-1185">Reference proteome</keyword>
<keyword evidence="2" id="KW-0732">Signal</keyword>
<name>A0AA39C4V7_9HYME</name>
<organism evidence="3 4">
    <name type="scientific">Microctonus aethiopoides</name>
    <dbReference type="NCBI Taxonomy" id="144406"/>
    <lineage>
        <taxon>Eukaryota</taxon>
        <taxon>Metazoa</taxon>
        <taxon>Ecdysozoa</taxon>
        <taxon>Arthropoda</taxon>
        <taxon>Hexapoda</taxon>
        <taxon>Insecta</taxon>
        <taxon>Pterygota</taxon>
        <taxon>Neoptera</taxon>
        <taxon>Endopterygota</taxon>
        <taxon>Hymenoptera</taxon>
        <taxon>Apocrita</taxon>
        <taxon>Ichneumonoidea</taxon>
        <taxon>Braconidae</taxon>
        <taxon>Euphorinae</taxon>
        <taxon>Microctonus</taxon>
    </lineage>
</organism>
<comment type="caution">
    <text evidence="3">The sequence shown here is derived from an EMBL/GenBank/DDBJ whole genome shotgun (WGS) entry which is preliminary data.</text>
</comment>
<feature type="region of interest" description="Disordered" evidence="1">
    <location>
        <begin position="43"/>
        <end position="77"/>
    </location>
</feature>
<evidence type="ECO:0000256" key="2">
    <source>
        <dbReference type="SAM" id="SignalP"/>
    </source>
</evidence>
<sequence length="77" mass="7770">MKFNVIFIVIVFFSIYSLHTTDGFGICKSFLAGIFTSIGLLGTNGPPGPTSTPSGPTTASPGPTTAPPGPTTTPATP</sequence>
<proteinExistence type="predicted"/>
<dbReference type="EMBL" id="JAQQBS010001425">
    <property type="protein sequence ID" value="KAK0157639.1"/>
    <property type="molecule type" value="Genomic_DNA"/>
</dbReference>
<evidence type="ECO:0000313" key="4">
    <source>
        <dbReference type="Proteomes" id="UP001168990"/>
    </source>
</evidence>
<feature type="signal peptide" evidence="2">
    <location>
        <begin position="1"/>
        <end position="23"/>
    </location>
</feature>
<feature type="compositionally biased region" description="Pro residues" evidence="1">
    <location>
        <begin position="64"/>
        <end position="77"/>
    </location>
</feature>
<evidence type="ECO:0000256" key="1">
    <source>
        <dbReference type="SAM" id="MobiDB-lite"/>
    </source>
</evidence>
<gene>
    <name evidence="3" type="ORF">PV328_011351</name>
</gene>
<evidence type="ECO:0000313" key="3">
    <source>
        <dbReference type="EMBL" id="KAK0157639.1"/>
    </source>
</evidence>
<feature type="compositionally biased region" description="Low complexity" evidence="1">
    <location>
        <begin position="51"/>
        <end position="63"/>
    </location>
</feature>
<accession>A0AA39C4V7</accession>
<feature type="chain" id="PRO_5041424346" evidence="2">
    <location>
        <begin position="24"/>
        <end position="77"/>
    </location>
</feature>
<reference evidence="3" key="1">
    <citation type="journal article" date="2023" name="bioRxiv">
        <title>Scaffold-level genome assemblies of two parasitoid biocontrol wasps reveal the parthenogenesis mechanism and an associated novel virus.</title>
        <authorList>
            <person name="Inwood S."/>
            <person name="Skelly J."/>
            <person name="Guhlin J."/>
            <person name="Harrop T."/>
            <person name="Goldson S."/>
            <person name="Dearden P."/>
        </authorList>
    </citation>
    <scope>NUCLEOTIDE SEQUENCE</scope>
    <source>
        <strain evidence="3">Irish</strain>
        <tissue evidence="3">Whole body</tissue>
    </source>
</reference>